<evidence type="ECO:0000256" key="1">
    <source>
        <dbReference type="SAM" id="MobiDB-lite"/>
    </source>
</evidence>
<gene>
    <name evidence="2" type="ORF">DB30_03367</name>
</gene>
<evidence type="ECO:0000313" key="2">
    <source>
        <dbReference type="EMBL" id="KIG11543.1"/>
    </source>
</evidence>
<accession>A0A0C1ZLC7</accession>
<dbReference type="AlphaFoldDB" id="A0A0C1ZLC7"/>
<evidence type="ECO:0000313" key="3">
    <source>
        <dbReference type="Proteomes" id="UP000031599"/>
    </source>
</evidence>
<feature type="compositionally biased region" description="Basic and acidic residues" evidence="1">
    <location>
        <begin position="159"/>
        <end position="186"/>
    </location>
</feature>
<protein>
    <submittedName>
        <fullName evidence="2">Uncharacterized protein</fullName>
    </submittedName>
</protein>
<name>A0A0C1ZLC7_9BACT</name>
<feature type="region of interest" description="Disordered" evidence="1">
    <location>
        <begin position="155"/>
        <end position="186"/>
    </location>
</feature>
<organism evidence="2 3">
    <name type="scientific">Enhygromyxa salina</name>
    <dbReference type="NCBI Taxonomy" id="215803"/>
    <lineage>
        <taxon>Bacteria</taxon>
        <taxon>Pseudomonadati</taxon>
        <taxon>Myxococcota</taxon>
        <taxon>Polyangia</taxon>
        <taxon>Nannocystales</taxon>
        <taxon>Nannocystaceae</taxon>
        <taxon>Enhygromyxa</taxon>
    </lineage>
</organism>
<feature type="region of interest" description="Disordered" evidence="1">
    <location>
        <begin position="68"/>
        <end position="95"/>
    </location>
</feature>
<dbReference type="Proteomes" id="UP000031599">
    <property type="component" value="Unassembled WGS sequence"/>
</dbReference>
<proteinExistence type="predicted"/>
<sequence length="186" mass="19855">MDDARQRAVVGANMVEQASDLLAARDVAALVVHAQPGRAELVEGPALALTERRAPTEDHARVVDRRGDLVGHDQPERPGPAGHEIDTTVAPRRHGLGVRAELGQPRDLPPTLDVAHAGLELGRLGLGDQPIREGLADGPIEAVEQLRAQQPILAPGAVEHARDRAETGEALALDRRLGIPEQHDLQ</sequence>
<reference evidence="2 3" key="1">
    <citation type="submission" date="2014-12" db="EMBL/GenBank/DDBJ databases">
        <title>Genome assembly of Enhygromyxa salina DSM 15201.</title>
        <authorList>
            <person name="Sharma G."/>
            <person name="Subramanian S."/>
        </authorList>
    </citation>
    <scope>NUCLEOTIDE SEQUENCE [LARGE SCALE GENOMIC DNA]</scope>
    <source>
        <strain evidence="2 3">DSM 15201</strain>
    </source>
</reference>
<comment type="caution">
    <text evidence="2">The sequence shown here is derived from an EMBL/GenBank/DDBJ whole genome shotgun (WGS) entry which is preliminary data.</text>
</comment>
<dbReference type="EMBL" id="JMCC02000255">
    <property type="protein sequence ID" value="KIG11543.1"/>
    <property type="molecule type" value="Genomic_DNA"/>
</dbReference>